<sequence>MATPVFSNIPQSSTSTFTHSPTSSSPAHVDKRATAGAIAAGVVGGIACIAIIAIIYFCYFYRGPRRRSPTLDLLGPAENASTSSQQQLQDKPVSDFTLPLTPPPPVHHHEARSSVAIPHPPVPSPVVTIPSLAPDLGRARPAFPSRLQIANPDASPILRGRTARQAELKQQMEHLREEIAVLTAELKRSSGSLHPGSSTASSSSRDPSRANTPIPELRAQIQALTEQVAFLQTQQSSPWERSLSFESPPTYSPGKSVLGNSSLLFIPDTKSKA</sequence>
<feature type="region of interest" description="Disordered" evidence="1">
    <location>
        <begin position="188"/>
        <end position="212"/>
    </location>
</feature>
<keyword evidence="2" id="KW-0812">Transmembrane</keyword>
<feature type="compositionally biased region" description="Polar residues" evidence="1">
    <location>
        <begin position="233"/>
        <end position="249"/>
    </location>
</feature>
<feature type="compositionally biased region" description="Low complexity" evidence="1">
    <location>
        <begin position="12"/>
        <end position="25"/>
    </location>
</feature>
<accession>A0AAD5W4N5</accession>
<feature type="compositionally biased region" description="Polar residues" evidence="1">
    <location>
        <begin position="1"/>
        <end position="11"/>
    </location>
</feature>
<evidence type="ECO:0000256" key="2">
    <source>
        <dbReference type="SAM" id="Phobius"/>
    </source>
</evidence>
<comment type="caution">
    <text evidence="3">The sequence shown here is derived from an EMBL/GenBank/DDBJ whole genome shotgun (WGS) entry which is preliminary data.</text>
</comment>
<organism evidence="3 4">
    <name type="scientific">Leucocoprinus birnbaumii</name>
    <dbReference type="NCBI Taxonomy" id="56174"/>
    <lineage>
        <taxon>Eukaryota</taxon>
        <taxon>Fungi</taxon>
        <taxon>Dikarya</taxon>
        <taxon>Basidiomycota</taxon>
        <taxon>Agaricomycotina</taxon>
        <taxon>Agaricomycetes</taxon>
        <taxon>Agaricomycetidae</taxon>
        <taxon>Agaricales</taxon>
        <taxon>Agaricineae</taxon>
        <taxon>Agaricaceae</taxon>
        <taxon>Leucocoprinus</taxon>
    </lineage>
</organism>
<feature type="transmembrane region" description="Helical" evidence="2">
    <location>
        <begin position="35"/>
        <end position="59"/>
    </location>
</feature>
<proteinExistence type="predicted"/>
<feature type="region of interest" description="Disordered" evidence="1">
    <location>
        <begin position="1"/>
        <end position="28"/>
    </location>
</feature>
<reference evidence="3" key="1">
    <citation type="submission" date="2022-07" db="EMBL/GenBank/DDBJ databases">
        <title>Genome Sequence of Leucocoprinus birnbaumii.</title>
        <authorList>
            <person name="Buettner E."/>
        </authorList>
    </citation>
    <scope>NUCLEOTIDE SEQUENCE</scope>
    <source>
        <strain evidence="3">VT141</strain>
    </source>
</reference>
<evidence type="ECO:0000313" key="4">
    <source>
        <dbReference type="Proteomes" id="UP001213000"/>
    </source>
</evidence>
<gene>
    <name evidence="3" type="ORF">NP233_g115</name>
</gene>
<evidence type="ECO:0000313" key="3">
    <source>
        <dbReference type="EMBL" id="KAJ3576895.1"/>
    </source>
</evidence>
<dbReference type="Proteomes" id="UP001213000">
    <property type="component" value="Unassembled WGS sequence"/>
</dbReference>
<protein>
    <submittedName>
        <fullName evidence="3">Uncharacterized protein</fullName>
    </submittedName>
</protein>
<feature type="region of interest" description="Disordered" evidence="1">
    <location>
        <begin position="233"/>
        <end position="260"/>
    </location>
</feature>
<keyword evidence="4" id="KW-1185">Reference proteome</keyword>
<feature type="compositionally biased region" description="Polar residues" evidence="1">
    <location>
        <begin position="79"/>
        <end position="89"/>
    </location>
</feature>
<feature type="region of interest" description="Disordered" evidence="1">
    <location>
        <begin position="72"/>
        <end position="120"/>
    </location>
</feature>
<name>A0AAD5W4N5_9AGAR</name>
<dbReference type="EMBL" id="JANIEX010000003">
    <property type="protein sequence ID" value="KAJ3576895.1"/>
    <property type="molecule type" value="Genomic_DNA"/>
</dbReference>
<feature type="compositionally biased region" description="Low complexity" evidence="1">
    <location>
        <begin position="189"/>
        <end position="205"/>
    </location>
</feature>
<keyword evidence="2" id="KW-1133">Transmembrane helix</keyword>
<evidence type="ECO:0000256" key="1">
    <source>
        <dbReference type="SAM" id="MobiDB-lite"/>
    </source>
</evidence>
<keyword evidence="2" id="KW-0472">Membrane</keyword>
<dbReference type="AlphaFoldDB" id="A0AAD5W4N5"/>